<accession>A0ABV7V3Q3</accession>
<feature type="region of interest" description="Disordered" evidence="1">
    <location>
        <begin position="192"/>
        <end position="211"/>
    </location>
</feature>
<dbReference type="RefSeq" id="WP_191323732.1">
    <property type="nucleotide sequence ID" value="NZ_BMZP01000005.1"/>
</dbReference>
<dbReference type="InterPro" id="IPR005182">
    <property type="entry name" value="YdbS-like_PH"/>
</dbReference>
<evidence type="ECO:0000259" key="3">
    <source>
        <dbReference type="Pfam" id="PF03703"/>
    </source>
</evidence>
<evidence type="ECO:0000313" key="5">
    <source>
        <dbReference type="Proteomes" id="UP001595683"/>
    </source>
</evidence>
<dbReference type="Pfam" id="PF03703">
    <property type="entry name" value="bPH_2"/>
    <property type="match status" value="1"/>
</dbReference>
<dbReference type="InterPro" id="IPR054839">
    <property type="entry name" value="puhB_PGC"/>
</dbReference>
<gene>
    <name evidence="4" type="primary">puhB</name>
    <name evidence="4" type="ORF">ACFOOT_08510</name>
</gene>
<dbReference type="NCBIfam" id="NF040894">
    <property type="entry name" value="puhB_PGC"/>
    <property type="match status" value="1"/>
</dbReference>
<protein>
    <submittedName>
        <fullName evidence="4">Photosynthetic complex putative assembly protein PuhB</fullName>
    </submittedName>
</protein>
<evidence type="ECO:0000256" key="2">
    <source>
        <dbReference type="SAM" id="Phobius"/>
    </source>
</evidence>
<evidence type="ECO:0000256" key="1">
    <source>
        <dbReference type="SAM" id="MobiDB-lite"/>
    </source>
</evidence>
<feature type="transmembrane region" description="Helical" evidence="2">
    <location>
        <begin position="38"/>
        <end position="57"/>
    </location>
</feature>
<sequence>MTEHDFEPVRGLPGDLPAGEAILWQAAPDWRAFKRSALFARGLMAYFAALALLALATGNLVGAGAIVIAGALLQGLLALFAVLVARTTVYTLTNRRLVLRIGVALNTCINLPLALITSADLRQASGSTGDIAVALKGEHRLGYAMLWPHARPWRLSRPQPMLRALPDAARLAQDLAQACAALAPVTIARPAQEPVRQAPSRPTPALEGATA</sequence>
<name>A0ABV7V3Q3_9SPHN</name>
<evidence type="ECO:0000313" key="4">
    <source>
        <dbReference type="EMBL" id="MFC3671466.1"/>
    </source>
</evidence>
<feature type="domain" description="YdbS-like PH" evidence="3">
    <location>
        <begin position="86"/>
        <end position="173"/>
    </location>
</feature>
<proteinExistence type="predicted"/>
<keyword evidence="2" id="KW-0812">Transmembrane</keyword>
<keyword evidence="2" id="KW-0472">Membrane</keyword>
<dbReference type="EMBL" id="JBHRYE010000012">
    <property type="protein sequence ID" value="MFC3671466.1"/>
    <property type="molecule type" value="Genomic_DNA"/>
</dbReference>
<reference evidence="5" key="1">
    <citation type="journal article" date="2019" name="Int. J. Syst. Evol. Microbiol.">
        <title>The Global Catalogue of Microorganisms (GCM) 10K type strain sequencing project: providing services to taxonomists for standard genome sequencing and annotation.</title>
        <authorList>
            <consortium name="The Broad Institute Genomics Platform"/>
            <consortium name="The Broad Institute Genome Sequencing Center for Infectious Disease"/>
            <person name="Wu L."/>
            <person name="Ma J."/>
        </authorList>
    </citation>
    <scope>NUCLEOTIDE SEQUENCE [LARGE SCALE GENOMIC DNA]</scope>
    <source>
        <strain evidence="5">KCTC 42224</strain>
    </source>
</reference>
<feature type="transmembrane region" description="Helical" evidence="2">
    <location>
        <begin position="63"/>
        <end position="85"/>
    </location>
</feature>
<organism evidence="4 5">
    <name type="scientific">Novosphingobium pokkalii</name>
    <dbReference type="NCBI Taxonomy" id="1770194"/>
    <lineage>
        <taxon>Bacteria</taxon>
        <taxon>Pseudomonadati</taxon>
        <taxon>Pseudomonadota</taxon>
        <taxon>Alphaproteobacteria</taxon>
        <taxon>Sphingomonadales</taxon>
        <taxon>Sphingomonadaceae</taxon>
        <taxon>Novosphingobium</taxon>
    </lineage>
</organism>
<feature type="transmembrane region" description="Helical" evidence="2">
    <location>
        <begin position="97"/>
        <end position="116"/>
    </location>
</feature>
<keyword evidence="2" id="KW-1133">Transmembrane helix</keyword>
<keyword evidence="5" id="KW-1185">Reference proteome</keyword>
<dbReference type="Proteomes" id="UP001595683">
    <property type="component" value="Unassembled WGS sequence"/>
</dbReference>
<comment type="caution">
    <text evidence="4">The sequence shown here is derived from an EMBL/GenBank/DDBJ whole genome shotgun (WGS) entry which is preliminary data.</text>
</comment>